<comment type="caution">
    <text evidence="2">The sequence shown here is derived from an EMBL/GenBank/DDBJ whole genome shotgun (WGS) entry which is preliminary data.</text>
</comment>
<evidence type="ECO:0000313" key="2">
    <source>
        <dbReference type="EMBL" id="MEI6002228.1"/>
    </source>
</evidence>
<dbReference type="Proteomes" id="UP001386437">
    <property type="component" value="Unassembled WGS sequence"/>
</dbReference>
<proteinExistence type="predicted"/>
<gene>
    <name evidence="2" type="ORF">H3V53_35420</name>
</gene>
<feature type="chain" id="PRO_5045098262" description="Lysozyme inhibitor LprI N-terminal domain-containing protein" evidence="1">
    <location>
        <begin position="23"/>
        <end position="138"/>
    </location>
</feature>
<evidence type="ECO:0000313" key="3">
    <source>
        <dbReference type="Proteomes" id="UP001386437"/>
    </source>
</evidence>
<sequence>MKNIVNIIAVTLCIFFSSIALSKTANPDQDAFQACMNRTKQDRLTCASGCGMILRQCYDEGISDVNDKINSLLSQIKSKNGDSCRNLADSYLSAATNMDSDISQKANDVPGWIGSELELNFAKQRLDNLMLIRQSCKP</sequence>
<organism evidence="2 3">
    <name type="scientific">Paraburkholderia bengalensis</name>
    <dbReference type="NCBI Taxonomy" id="2747562"/>
    <lineage>
        <taxon>Bacteria</taxon>
        <taxon>Pseudomonadati</taxon>
        <taxon>Pseudomonadota</taxon>
        <taxon>Betaproteobacteria</taxon>
        <taxon>Burkholderiales</taxon>
        <taxon>Burkholderiaceae</taxon>
        <taxon>Paraburkholderia</taxon>
    </lineage>
</organism>
<reference evidence="2 3" key="1">
    <citation type="journal article" date="2022" name="Arch. Microbiol.">
        <title>Paraburkholderia bengalensis sp. nov. isolated from roots of Oryza sativa, IR64.</title>
        <authorList>
            <person name="Nag P."/>
            <person name="Mondal N."/>
            <person name="Sarkar J."/>
            <person name="Das S."/>
        </authorList>
    </citation>
    <scope>NUCLEOTIDE SEQUENCE [LARGE SCALE GENOMIC DNA]</scope>
    <source>
        <strain evidence="2 3">IR64_4_BI</strain>
    </source>
</reference>
<feature type="signal peptide" evidence="1">
    <location>
        <begin position="1"/>
        <end position="22"/>
    </location>
</feature>
<protein>
    <recommendedName>
        <fullName evidence="4">Lysozyme inhibitor LprI N-terminal domain-containing protein</fullName>
    </recommendedName>
</protein>
<dbReference type="EMBL" id="JACFYJ010000101">
    <property type="protein sequence ID" value="MEI6002228.1"/>
    <property type="molecule type" value="Genomic_DNA"/>
</dbReference>
<accession>A0ABU8J3X4</accession>
<dbReference type="RefSeq" id="WP_336601868.1">
    <property type="nucleotide sequence ID" value="NZ_JACFYJ010000101.1"/>
</dbReference>
<evidence type="ECO:0000256" key="1">
    <source>
        <dbReference type="SAM" id="SignalP"/>
    </source>
</evidence>
<keyword evidence="3" id="KW-1185">Reference proteome</keyword>
<keyword evidence="1" id="KW-0732">Signal</keyword>
<evidence type="ECO:0008006" key="4">
    <source>
        <dbReference type="Google" id="ProtNLM"/>
    </source>
</evidence>
<name>A0ABU8J3X4_9BURK</name>